<feature type="binding site" evidence="8">
    <location>
        <begin position="148"/>
        <end position="151"/>
    </location>
    <ligand>
        <name>ATP</name>
        <dbReference type="ChEBI" id="CHEBI:30616"/>
    </ligand>
</feature>
<dbReference type="Gene3D" id="3.40.50.620">
    <property type="entry name" value="HUPs"/>
    <property type="match status" value="1"/>
</dbReference>
<evidence type="ECO:0000256" key="2">
    <source>
        <dbReference type="ARBA" id="ARBA00009256"/>
    </source>
</evidence>
<dbReference type="CDD" id="cd00560">
    <property type="entry name" value="PanC"/>
    <property type="match status" value="1"/>
</dbReference>
<dbReference type="InterPro" id="IPR042176">
    <property type="entry name" value="Pantoate_ligase_C"/>
</dbReference>
<dbReference type="EMBL" id="JBHSMX010000013">
    <property type="protein sequence ID" value="MFC5521174.1"/>
    <property type="molecule type" value="Genomic_DNA"/>
</dbReference>
<comment type="pathway">
    <text evidence="1 8">Cofactor biosynthesis; (R)-pantothenate biosynthesis; (R)-pantothenate from (R)-pantoate and beta-alanine: step 1/1.</text>
</comment>
<keyword evidence="6 8" id="KW-0067">ATP-binding</keyword>
<dbReference type="Proteomes" id="UP001596084">
    <property type="component" value="Unassembled WGS sequence"/>
</dbReference>
<feature type="binding site" evidence="8">
    <location>
        <begin position="185"/>
        <end position="188"/>
    </location>
    <ligand>
        <name>ATP</name>
        <dbReference type="ChEBI" id="CHEBI:30616"/>
    </ligand>
</feature>
<dbReference type="InterPro" id="IPR003721">
    <property type="entry name" value="Pantoate_ligase"/>
</dbReference>
<keyword evidence="5 8" id="KW-0547">Nucleotide-binding</keyword>
<evidence type="ECO:0000256" key="8">
    <source>
        <dbReference type="HAMAP-Rule" id="MF_00158"/>
    </source>
</evidence>
<dbReference type="Pfam" id="PF02569">
    <property type="entry name" value="Pantoate_ligase"/>
    <property type="match status" value="1"/>
</dbReference>
<dbReference type="GO" id="GO:0004592">
    <property type="term" value="F:pantoate-beta-alanine ligase activity"/>
    <property type="evidence" value="ECO:0007669"/>
    <property type="project" value="UniProtKB-EC"/>
</dbReference>
<comment type="miscellaneous">
    <text evidence="8">The reaction proceeds by a bi uni uni bi ping pong mechanism.</text>
</comment>
<gene>
    <name evidence="8 9" type="primary">panC</name>
    <name evidence="9" type="ORF">ACFPP7_09630</name>
</gene>
<proteinExistence type="inferred from homology"/>
<dbReference type="NCBIfam" id="TIGR00018">
    <property type="entry name" value="panC"/>
    <property type="match status" value="1"/>
</dbReference>
<comment type="function">
    <text evidence="8">Catalyzes the condensation of pantoate with beta-alanine in an ATP-dependent reaction via a pantoyl-adenylate intermediate.</text>
</comment>
<dbReference type="RefSeq" id="WP_068833111.1">
    <property type="nucleotide sequence ID" value="NZ_JBHSMX010000013.1"/>
</dbReference>
<accession>A0ABW0Q8H0</accession>
<comment type="caution">
    <text evidence="8">Lacks conserved residue(s) required for the propagation of feature annotation.</text>
</comment>
<comment type="caution">
    <text evidence="9">The sequence shown here is derived from an EMBL/GenBank/DDBJ whole genome shotgun (WGS) entry which is preliminary data.</text>
</comment>
<protein>
    <recommendedName>
        <fullName evidence="8">Pantothenate synthetase</fullName>
        <shortName evidence="8">PS</shortName>
        <ecNumber evidence="8">6.3.2.1</ecNumber>
    </recommendedName>
    <alternativeName>
        <fullName evidence="8">Pantoate--beta-alanine ligase</fullName>
    </alternativeName>
    <alternativeName>
        <fullName evidence="8">Pantoate-activating enzyme</fullName>
    </alternativeName>
</protein>
<comment type="catalytic activity">
    <reaction evidence="7 8">
        <text>(R)-pantoate + beta-alanine + ATP = (R)-pantothenate + AMP + diphosphate + H(+)</text>
        <dbReference type="Rhea" id="RHEA:10912"/>
        <dbReference type="ChEBI" id="CHEBI:15378"/>
        <dbReference type="ChEBI" id="CHEBI:15980"/>
        <dbReference type="ChEBI" id="CHEBI:29032"/>
        <dbReference type="ChEBI" id="CHEBI:30616"/>
        <dbReference type="ChEBI" id="CHEBI:33019"/>
        <dbReference type="ChEBI" id="CHEBI:57966"/>
        <dbReference type="ChEBI" id="CHEBI:456215"/>
        <dbReference type="EC" id="6.3.2.1"/>
    </reaction>
</comment>
<keyword evidence="4 8" id="KW-0566">Pantothenate biosynthesis</keyword>
<comment type="subunit">
    <text evidence="8">Homodimer.</text>
</comment>
<evidence type="ECO:0000256" key="3">
    <source>
        <dbReference type="ARBA" id="ARBA00022598"/>
    </source>
</evidence>
<feature type="binding site" evidence="8">
    <location>
        <position position="154"/>
    </location>
    <ligand>
        <name>(R)-pantoate</name>
        <dbReference type="ChEBI" id="CHEBI:15980"/>
    </ligand>
</feature>
<evidence type="ECO:0000256" key="4">
    <source>
        <dbReference type="ARBA" id="ARBA00022655"/>
    </source>
</evidence>
<sequence length="282" mass="30736">MHIVHTIADLRQQLSGYKRPAFVPTMGNLHDGHIALVKQAKPLGDVTVSSIFVNRLQFAPHEDFDSYPRTLDADAARLEAAGCDLVFAPREKDLYPEPQTFKVHPATDLSDILEGHFRPGFFIGVSTVVMKLFSCVFAGMPSGVAAFGKKDYQQVMVVRRLVQQFALPIDILAGETQRAADGLALSSRNGYLSEAERLEAVQLSLALKGLGEAARATSTPDLPALEAQAMQALARRGWKPDYLTVRRRADLMPPQGPLAAQPLVVLGAAKLGNTRLIDNLEI</sequence>
<evidence type="ECO:0000256" key="6">
    <source>
        <dbReference type="ARBA" id="ARBA00022840"/>
    </source>
</evidence>
<dbReference type="PANTHER" id="PTHR21299">
    <property type="entry name" value="CYTIDYLATE KINASE/PANTOATE-BETA-ALANINE LIGASE"/>
    <property type="match status" value="1"/>
</dbReference>
<feature type="binding site" evidence="8">
    <location>
        <position position="57"/>
    </location>
    <ligand>
        <name>beta-alanine</name>
        <dbReference type="ChEBI" id="CHEBI:57966"/>
    </ligand>
</feature>
<dbReference type="InterPro" id="IPR014729">
    <property type="entry name" value="Rossmann-like_a/b/a_fold"/>
</dbReference>
<keyword evidence="10" id="KW-1185">Reference proteome</keyword>
<evidence type="ECO:0000256" key="5">
    <source>
        <dbReference type="ARBA" id="ARBA00022741"/>
    </source>
</evidence>
<keyword evidence="8" id="KW-0963">Cytoplasm</keyword>
<organism evidence="9 10">
    <name type="scientific">Polaromonas jejuensis</name>
    <dbReference type="NCBI Taxonomy" id="457502"/>
    <lineage>
        <taxon>Bacteria</taxon>
        <taxon>Pseudomonadati</taxon>
        <taxon>Pseudomonadota</taxon>
        <taxon>Betaproteobacteria</taxon>
        <taxon>Burkholderiales</taxon>
        <taxon>Comamonadaceae</taxon>
        <taxon>Polaromonas</taxon>
    </lineage>
</organism>
<feature type="binding site" evidence="8">
    <location>
        <position position="57"/>
    </location>
    <ligand>
        <name>(R)-pantoate</name>
        <dbReference type="ChEBI" id="CHEBI:15980"/>
    </ligand>
</feature>
<evidence type="ECO:0000256" key="1">
    <source>
        <dbReference type="ARBA" id="ARBA00004990"/>
    </source>
</evidence>
<name>A0ABW0Q8H0_9BURK</name>
<evidence type="ECO:0000313" key="9">
    <source>
        <dbReference type="EMBL" id="MFC5521174.1"/>
    </source>
</evidence>
<dbReference type="HAMAP" id="MF_00158">
    <property type="entry name" value="PanC"/>
    <property type="match status" value="1"/>
</dbReference>
<dbReference type="SUPFAM" id="SSF52374">
    <property type="entry name" value="Nucleotidylyl transferase"/>
    <property type="match status" value="1"/>
</dbReference>
<evidence type="ECO:0000313" key="10">
    <source>
        <dbReference type="Proteomes" id="UP001596084"/>
    </source>
</evidence>
<dbReference type="EC" id="6.3.2.1" evidence="8"/>
<feature type="binding site" evidence="8">
    <location>
        <begin position="26"/>
        <end position="33"/>
    </location>
    <ligand>
        <name>ATP</name>
        <dbReference type="ChEBI" id="CHEBI:30616"/>
    </ligand>
</feature>
<dbReference type="Gene3D" id="3.30.1300.10">
    <property type="entry name" value="Pantoate-beta-alanine ligase, C-terminal domain"/>
    <property type="match status" value="1"/>
</dbReference>
<evidence type="ECO:0000256" key="7">
    <source>
        <dbReference type="ARBA" id="ARBA00048258"/>
    </source>
</evidence>
<feature type="active site" description="Proton donor" evidence="8">
    <location>
        <position position="33"/>
    </location>
</feature>
<keyword evidence="3 8" id="KW-0436">Ligase</keyword>
<reference evidence="10" key="1">
    <citation type="journal article" date="2019" name="Int. J. Syst. Evol. Microbiol.">
        <title>The Global Catalogue of Microorganisms (GCM) 10K type strain sequencing project: providing services to taxonomists for standard genome sequencing and annotation.</title>
        <authorList>
            <consortium name="The Broad Institute Genomics Platform"/>
            <consortium name="The Broad Institute Genome Sequencing Center for Infectious Disease"/>
            <person name="Wu L."/>
            <person name="Ma J."/>
        </authorList>
    </citation>
    <scope>NUCLEOTIDE SEQUENCE [LARGE SCALE GENOMIC DNA]</scope>
    <source>
        <strain evidence="10">CGMCC 4.7277</strain>
    </source>
</reference>
<comment type="subcellular location">
    <subcellularLocation>
        <location evidence="8">Cytoplasm</location>
    </subcellularLocation>
</comment>
<dbReference type="PANTHER" id="PTHR21299:SF1">
    <property type="entry name" value="PANTOATE--BETA-ALANINE LIGASE"/>
    <property type="match status" value="1"/>
</dbReference>
<comment type="similarity">
    <text evidence="2 8">Belongs to the pantothenate synthetase family.</text>
</comment>